<gene>
    <name evidence="8" type="ORF">SAMN05421508_102391</name>
</gene>
<evidence type="ECO:0000256" key="4">
    <source>
        <dbReference type="ARBA" id="ARBA00022989"/>
    </source>
</evidence>
<dbReference type="InterPro" id="IPR037185">
    <property type="entry name" value="EmrE-like"/>
</dbReference>
<organism evidence="8 9">
    <name type="scientific">Caenispirillum bisanense</name>
    <dbReference type="NCBI Taxonomy" id="414052"/>
    <lineage>
        <taxon>Bacteria</taxon>
        <taxon>Pseudomonadati</taxon>
        <taxon>Pseudomonadota</taxon>
        <taxon>Alphaproteobacteria</taxon>
        <taxon>Rhodospirillales</taxon>
        <taxon>Novispirillaceae</taxon>
        <taxon>Caenispirillum</taxon>
    </lineage>
</organism>
<evidence type="ECO:0000256" key="2">
    <source>
        <dbReference type="ARBA" id="ARBA00009853"/>
    </source>
</evidence>
<name>A0A286GA64_9PROT</name>
<comment type="subcellular location">
    <subcellularLocation>
        <location evidence="1">Membrane</location>
        <topology evidence="1">Multi-pass membrane protein</topology>
    </subcellularLocation>
</comment>
<dbReference type="PANTHER" id="PTHR22911">
    <property type="entry name" value="ACYL-MALONYL CONDENSING ENZYME-RELATED"/>
    <property type="match status" value="1"/>
</dbReference>
<evidence type="ECO:0000256" key="6">
    <source>
        <dbReference type="SAM" id="Phobius"/>
    </source>
</evidence>
<keyword evidence="9" id="KW-1185">Reference proteome</keyword>
<feature type="transmembrane region" description="Helical" evidence="6">
    <location>
        <begin position="240"/>
        <end position="258"/>
    </location>
</feature>
<protein>
    <submittedName>
        <fullName evidence="8">EamA domain-containing membrane protein RarD</fullName>
    </submittedName>
</protein>
<dbReference type="OrthoDB" id="9812899at2"/>
<dbReference type="InterPro" id="IPR000620">
    <property type="entry name" value="EamA_dom"/>
</dbReference>
<dbReference type="GO" id="GO:0016020">
    <property type="term" value="C:membrane"/>
    <property type="evidence" value="ECO:0007669"/>
    <property type="project" value="UniProtKB-SubCell"/>
</dbReference>
<sequence length="324" mass="33864">MALRRRPHTPPAAGTALPLPGAVAPAVAAAPAGDQVLRGILYVVLATLLFGVMDASIKWLGATYPVPQVGFFRSVFGLLPLLPMAARGPGGLRGALRMQQPVGVLGRSLLAPAAMLCIFASFVLLPLAEAITIGFAAPIVMAVLGVFLLGERVGWRRWAAILAGFGGVLIVVRPDGLSLSVGAGLALGGTLIYSLSMVWGRRLMRRDGAMTLALYTHLIAIVVLAAVLPWNWVTPTLPDLALMAVMGIAGGFAALFLTRGYQLGPVAVLGPFDYLNLPVAAFSGWLIWQEIPGTHVWWGAAVIVGSGLYIVHRERQAKAGGSGA</sequence>
<feature type="transmembrane region" description="Helical" evidence="6">
    <location>
        <begin position="39"/>
        <end position="57"/>
    </location>
</feature>
<dbReference type="EMBL" id="OCNJ01000002">
    <property type="protein sequence ID" value="SOD92352.1"/>
    <property type="molecule type" value="Genomic_DNA"/>
</dbReference>
<evidence type="ECO:0000256" key="5">
    <source>
        <dbReference type="ARBA" id="ARBA00023136"/>
    </source>
</evidence>
<evidence type="ECO:0000313" key="8">
    <source>
        <dbReference type="EMBL" id="SOD92352.1"/>
    </source>
</evidence>
<feature type="transmembrane region" description="Helical" evidence="6">
    <location>
        <begin position="179"/>
        <end position="200"/>
    </location>
</feature>
<proteinExistence type="inferred from homology"/>
<feature type="domain" description="EamA" evidence="7">
    <location>
        <begin position="182"/>
        <end position="307"/>
    </location>
</feature>
<keyword evidence="5 6" id="KW-0472">Membrane</keyword>
<dbReference type="AlphaFoldDB" id="A0A286GA64"/>
<feature type="transmembrane region" description="Helical" evidence="6">
    <location>
        <begin position="212"/>
        <end position="234"/>
    </location>
</feature>
<keyword evidence="4 6" id="KW-1133">Transmembrane helix</keyword>
<reference evidence="8 9" key="1">
    <citation type="submission" date="2017-09" db="EMBL/GenBank/DDBJ databases">
        <authorList>
            <person name="Ehlers B."/>
            <person name="Leendertz F.H."/>
        </authorList>
    </citation>
    <scope>NUCLEOTIDE SEQUENCE [LARGE SCALE GENOMIC DNA]</scope>
    <source>
        <strain evidence="8 9">USBA 140</strain>
    </source>
</reference>
<dbReference type="SUPFAM" id="SSF103481">
    <property type="entry name" value="Multidrug resistance efflux transporter EmrE"/>
    <property type="match status" value="2"/>
</dbReference>
<dbReference type="Proteomes" id="UP000219621">
    <property type="component" value="Unassembled WGS sequence"/>
</dbReference>
<evidence type="ECO:0000259" key="7">
    <source>
        <dbReference type="Pfam" id="PF00892"/>
    </source>
</evidence>
<evidence type="ECO:0000256" key="1">
    <source>
        <dbReference type="ARBA" id="ARBA00004141"/>
    </source>
</evidence>
<comment type="similarity">
    <text evidence="2">Belongs to the drug/metabolite transporter (DMT) superfamily. 10 TMS drug/metabolite exporter (DME) (TC 2.A.7.3) family.</text>
</comment>
<dbReference type="Pfam" id="PF00892">
    <property type="entry name" value="EamA"/>
    <property type="match status" value="2"/>
</dbReference>
<feature type="transmembrane region" description="Helical" evidence="6">
    <location>
        <begin position="265"/>
        <end position="288"/>
    </location>
</feature>
<dbReference type="RefSeq" id="WP_097278140.1">
    <property type="nucleotide sequence ID" value="NZ_OCNJ01000002.1"/>
</dbReference>
<feature type="transmembrane region" description="Helical" evidence="6">
    <location>
        <begin position="104"/>
        <end position="125"/>
    </location>
</feature>
<keyword evidence="3 6" id="KW-0812">Transmembrane</keyword>
<feature type="domain" description="EamA" evidence="7">
    <location>
        <begin position="38"/>
        <end position="172"/>
    </location>
</feature>
<feature type="transmembrane region" description="Helical" evidence="6">
    <location>
        <begin position="294"/>
        <end position="311"/>
    </location>
</feature>
<dbReference type="PANTHER" id="PTHR22911:SF6">
    <property type="entry name" value="SOLUTE CARRIER FAMILY 35 MEMBER G1"/>
    <property type="match status" value="1"/>
</dbReference>
<feature type="transmembrane region" description="Helical" evidence="6">
    <location>
        <begin position="157"/>
        <end position="173"/>
    </location>
</feature>
<evidence type="ECO:0000313" key="9">
    <source>
        <dbReference type="Proteomes" id="UP000219621"/>
    </source>
</evidence>
<feature type="transmembrane region" description="Helical" evidence="6">
    <location>
        <begin position="131"/>
        <end position="150"/>
    </location>
</feature>
<evidence type="ECO:0000256" key="3">
    <source>
        <dbReference type="ARBA" id="ARBA00022692"/>
    </source>
</evidence>
<accession>A0A286GA64</accession>